<comment type="cofactor">
    <cofactor evidence="1">
        <name>Mg(2+)</name>
        <dbReference type="ChEBI" id="CHEBI:18420"/>
    </cofactor>
</comment>
<keyword evidence="6" id="KW-0378">Hydrolase</keyword>
<dbReference type="SUPFAM" id="SSF56784">
    <property type="entry name" value="HAD-like"/>
    <property type="match status" value="1"/>
</dbReference>
<dbReference type="OrthoDB" id="9799365at2"/>
<evidence type="ECO:0000313" key="11">
    <source>
        <dbReference type="EMBL" id="SFN55144.1"/>
    </source>
</evidence>
<keyword evidence="7" id="KW-0460">Magnesium</keyword>
<keyword evidence="4" id="KW-0028">Amino-acid biosynthesis</keyword>
<dbReference type="PANTHER" id="PTHR43344">
    <property type="entry name" value="PHOSPHOSERINE PHOSPHATASE"/>
    <property type="match status" value="1"/>
</dbReference>
<dbReference type="AlphaFoldDB" id="A0A1I4ZY58"/>
<keyword evidence="5" id="KW-0479">Metal-binding</keyword>
<accession>A0A1I4ZY58</accession>
<dbReference type="InterPro" id="IPR036412">
    <property type="entry name" value="HAD-like_sf"/>
</dbReference>
<evidence type="ECO:0000256" key="5">
    <source>
        <dbReference type="ARBA" id="ARBA00022723"/>
    </source>
</evidence>
<evidence type="ECO:0000256" key="3">
    <source>
        <dbReference type="ARBA" id="ARBA00012640"/>
    </source>
</evidence>
<evidence type="ECO:0000256" key="6">
    <source>
        <dbReference type="ARBA" id="ARBA00022801"/>
    </source>
</evidence>
<evidence type="ECO:0000256" key="10">
    <source>
        <dbReference type="ARBA" id="ARBA00048523"/>
    </source>
</evidence>
<evidence type="ECO:0000256" key="4">
    <source>
        <dbReference type="ARBA" id="ARBA00022605"/>
    </source>
</evidence>
<comment type="catalytic activity">
    <reaction evidence="10">
        <text>O-phospho-D-serine + H2O = D-serine + phosphate</text>
        <dbReference type="Rhea" id="RHEA:24873"/>
        <dbReference type="ChEBI" id="CHEBI:15377"/>
        <dbReference type="ChEBI" id="CHEBI:35247"/>
        <dbReference type="ChEBI" id="CHEBI:43474"/>
        <dbReference type="ChEBI" id="CHEBI:58680"/>
        <dbReference type="EC" id="3.1.3.3"/>
    </reaction>
</comment>
<reference evidence="12" key="1">
    <citation type="submission" date="2016-10" db="EMBL/GenBank/DDBJ databases">
        <authorList>
            <person name="Varghese N."/>
            <person name="Submissions S."/>
        </authorList>
    </citation>
    <scope>NUCLEOTIDE SEQUENCE [LARGE SCALE GENOMIC DNA]</scope>
    <source>
        <strain evidence="12">DSM 23925</strain>
    </source>
</reference>
<evidence type="ECO:0000313" key="12">
    <source>
        <dbReference type="Proteomes" id="UP000198705"/>
    </source>
</evidence>
<dbReference type="Pfam" id="PF12710">
    <property type="entry name" value="HAD"/>
    <property type="match status" value="1"/>
</dbReference>
<dbReference type="GO" id="GO:0000287">
    <property type="term" value="F:magnesium ion binding"/>
    <property type="evidence" value="ECO:0007669"/>
    <property type="project" value="TreeGrafter"/>
</dbReference>
<evidence type="ECO:0000256" key="8">
    <source>
        <dbReference type="ARBA" id="ARBA00023299"/>
    </source>
</evidence>
<dbReference type="GO" id="GO:0006564">
    <property type="term" value="P:L-serine biosynthetic process"/>
    <property type="evidence" value="ECO:0007669"/>
    <property type="project" value="UniProtKB-KW"/>
</dbReference>
<evidence type="ECO:0000256" key="9">
    <source>
        <dbReference type="ARBA" id="ARBA00048138"/>
    </source>
</evidence>
<dbReference type="Proteomes" id="UP000198705">
    <property type="component" value="Unassembled WGS sequence"/>
</dbReference>
<dbReference type="Gene3D" id="3.40.50.1000">
    <property type="entry name" value="HAD superfamily/HAD-like"/>
    <property type="match status" value="1"/>
</dbReference>
<sequence length="344" mass="39738">MKTFLTLCLSFFLFTSCVDESNKNETKVVETSNNVSEDPLPSWNEGNTKTAIMDYVQDVTNETSENFIPEIDRIATFDNDGNLWSEQPAYFQLFFAIDRVKQLAPDYPEWKNTQPYQSILEDDLNTLMSFGEKGLLEIIMATHSGLSTEAFEKIVKDWLMVAKHPRFNKPYNELIYQPMLELLDYLRANNFKTFIVSGGGIEFMRPWVEDAYGIPKDQVVGSSIATEYDYNNGSPVIKRLPKIDFIDDKAGKPVGINRFIGRKPVFASGNSDGDLQMLQWTDSNRYKSFQLYLHHTDADREWAYDRDSHIGKLDQGLDEAREKGWTVINMKEDWKIIYPFQKSK</sequence>
<dbReference type="InterPro" id="IPR050582">
    <property type="entry name" value="HAD-like_SerB"/>
</dbReference>
<dbReference type="InterPro" id="IPR023214">
    <property type="entry name" value="HAD_sf"/>
</dbReference>
<dbReference type="STRING" id="649333.SAMN04487989_1011181"/>
<dbReference type="CDD" id="cd01427">
    <property type="entry name" value="HAD_like"/>
    <property type="match status" value="1"/>
</dbReference>
<evidence type="ECO:0000256" key="1">
    <source>
        <dbReference type="ARBA" id="ARBA00001946"/>
    </source>
</evidence>
<dbReference type="PANTHER" id="PTHR43344:SF2">
    <property type="entry name" value="PHOSPHOSERINE PHOSPHATASE"/>
    <property type="match status" value="1"/>
</dbReference>
<name>A0A1I4ZY58_9FLAO</name>
<dbReference type="EMBL" id="FOVN01000001">
    <property type="protein sequence ID" value="SFN55144.1"/>
    <property type="molecule type" value="Genomic_DNA"/>
</dbReference>
<evidence type="ECO:0000256" key="2">
    <source>
        <dbReference type="ARBA" id="ARBA00005135"/>
    </source>
</evidence>
<keyword evidence="12" id="KW-1185">Reference proteome</keyword>
<proteinExistence type="predicted"/>
<comment type="catalytic activity">
    <reaction evidence="9">
        <text>O-phospho-L-serine + H2O = L-serine + phosphate</text>
        <dbReference type="Rhea" id="RHEA:21208"/>
        <dbReference type="ChEBI" id="CHEBI:15377"/>
        <dbReference type="ChEBI" id="CHEBI:33384"/>
        <dbReference type="ChEBI" id="CHEBI:43474"/>
        <dbReference type="ChEBI" id="CHEBI:57524"/>
        <dbReference type="EC" id="3.1.3.3"/>
    </reaction>
</comment>
<keyword evidence="8" id="KW-0718">Serine biosynthesis</keyword>
<dbReference type="GO" id="GO:0036424">
    <property type="term" value="F:L-phosphoserine phosphatase activity"/>
    <property type="evidence" value="ECO:0007669"/>
    <property type="project" value="TreeGrafter"/>
</dbReference>
<gene>
    <name evidence="11" type="ORF">SAMN04487989_1011181</name>
</gene>
<dbReference type="PROSITE" id="PS51257">
    <property type="entry name" value="PROKAR_LIPOPROTEIN"/>
    <property type="match status" value="1"/>
</dbReference>
<organism evidence="11 12">
    <name type="scientific">Bizionia echini</name>
    <dbReference type="NCBI Taxonomy" id="649333"/>
    <lineage>
        <taxon>Bacteria</taxon>
        <taxon>Pseudomonadati</taxon>
        <taxon>Bacteroidota</taxon>
        <taxon>Flavobacteriia</taxon>
        <taxon>Flavobacteriales</taxon>
        <taxon>Flavobacteriaceae</taxon>
        <taxon>Bizionia</taxon>
    </lineage>
</organism>
<dbReference type="EC" id="3.1.3.3" evidence="3"/>
<comment type="pathway">
    <text evidence="2">Amino-acid biosynthesis; L-serine biosynthesis; L-serine from 3-phospho-D-glycerate: step 3/3.</text>
</comment>
<evidence type="ECO:0000256" key="7">
    <source>
        <dbReference type="ARBA" id="ARBA00022842"/>
    </source>
</evidence>
<dbReference type="RefSeq" id="WP_092206670.1">
    <property type="nucleotide sequence ID" value="NZ_FOVN01000001.1"/>
</dbReference>
<protein>
    <recommendedName>
        <fullName evidence="3">phosphoserine phosphatase</fullName>
        <ecNumber evidence="3">3.1.3.3</ecNumber>
    </recommendedName>
</protein>
<dbReference type="GO" id="GO:0005737">
    <property type="term" value="C:cytoplasm"/>
    <property type="evidence" value="ECO:0007669"/>
    <property type="project" value="TreeGrafter"/>
</dbReference>